<sequence>MNEKGRDLWWKPGVSEKEKELTEEKTAETAVAYENLAVDIALLEMKHKGLEEEDKEVLNYIGAAEDFIELARSSKKKEDISIAKYEKEKQAESFRKREDLETQILDIENEIKEKKEKLKTLPRIGRDTPYHIVLEKDDMVPFREKTMETKVELDLITKTIEVLTQRLDENKKELNEYRMKPVRERTQVGIAYRKSMIENLKKMIETREKEKEEMADFYFDLKNKLEKIESR</sequence>
<comment type="caution">
    <text evidence="2">The sequence shown here is derived from an EMBL/GenBank/DDBJ whole genome shotgun (WGS) entry which is preliminary data.</text>
</comment>
<evidence type="ECO:0000313" key="2">
    <source>
        <dbReference type="EMBL" id="OGI69139.1"/>
    </source>
</evidence>
<organism evidence="2 3">
    <name type="scientific">Candidatus Nomurabacteria bacterium RIFCSPHIGHO2_01_FULL_42_16</name>
    <dbReference type="NCBI Taxonomy" id="1801743"/>
    <lineage>
        <taxon>Bacteria</taxon>
        <taxon>Candidatus Nomuraibacteriota</taxon>
    </lineage>
</organism>
<evidence type="ECO:0000313" key="3">
    <source>
        <dbReference type="Proteomes" id="UP000178059"/>
    </source>
</evidence>
<dbReference type="Proteomes" id="UP000178059">
    <property type="component" value="Unassembled WGS sequence"/>
</dbReference>
<dbReference type="STRING" id="1801743.A2824_01960"/>
<proteinExistence type="predicted"/>
<accession>A0A1F6VHT6</accession>
<reference evidence="2 3" key="1">
    <citation type="journal article" date="2016" name="Nat. Commun.">
        <title>Thousands of microbial genomes shed light on interconnected biogeochemical processes in an aquifer system.</title>
        <authorList>
            <person name="Anantharaman K."/>
            <person name="Brown C.T."/>
            <person name="Hug L.A."/>
            <person name="Sharon I."/>
            <person name="Castelle C.J."/>
            <person name="Probst A.J."/>
            <person name="Thomas B.C."/>
            <person name="Singh A."/>
            <person name="Wilkins M.J."/>
            <person name="Karaoz U."/>
            <person name="Brodie E.L."/>
            <person name="Williams K.H."/>
            <person name="Hubbard S.S."/>
            <person name="Banfield J.F."/>
        </authorList>
    </citation>
    <scope>NUCLEOTIDE SEQUENCE [LARGE SCALE GENOMIC DNA]</scope>
</reference>
<gene>
    <name evidence="2" type="ORF">A2824_01960</name>
</gene>
<evidence type="ECO:0000256" key="1">
    <source>
        <dbReference type="SAM" id="Coils"/>
    </source>
</evidence>
<protein>
    <submittedName>
        <fullName evidence="2">Uncharacterized protein</fullName>
    </submittedName>
</protein>
<keyword evidence="1" id="KW-0175">Coiled coil</keyword>
<feature type="coiled-coil region" evidence="1">
    <location>
        <begin position="153"/>
        <end position="213"/>
    </location>
</feature>
<dbReference type="EMBL" id="MFTT01000033">
    <property type="protein sequence ID" value="OGI69139.1"/>
    <property type="molecule type" value="Genomic_DNA"/>
</dbReference>
<dbReference type="AlphaFoldDB" id="A0A1F6VHT6"/>
<name>A0A1F6VHT6_9BACT</name>